<comment type="similarity">
    <text evidence="2">Belongs to the CNF-like-inhibitor family.</text>
</comment>
<evidence type="ECO:0000256" key="4">
    <source>
        <dbReference type="ARBA" id="ARBA00023005"/>
    </source>
</evidence>
<feature type="signal peptide" evidence="6">
    <location>
        <begin position="1"/>
        <end position="22"/>
    </location>
</feature>
<dbReference type="Gene3D" id="2.10.60.10">
    <property type="entry name" value="CD59"/>
    <property type="match status" value="2"/>
</dbReference>
<feature type="domain" description="UPAR/Ly6" evidence="7">
    <location>
        <begin position="23"/>
        <end position="114"/>
    </location>
</feature>
<dbReference type="GO" id="GO:0005576">
    <property type="term" value="C:extracellular region"/>
    <property type="evidence" value="ECO:0007669"/>
    <property type="project" value="UniProtKB-SubCell"/>
</dbReference>
<dbReference type="AlphaFoldDB" id="A0A6J1V1W8"/>
<keyword evidence="4 9" id="KW-0593">Phospholipase A2 inhibitor</keyword>
<name>A0A6J1V1W8_9SAUR</name>
<evidence type="ECO:0000259" key="7">
    <source>
        <dbReference type="SMART" id="SM00134"/>
    </source>
</evidence>
<evidence type="ECO:0000256" key="6">
    <source>
        <dbReference type="SAM" id="SignalP"/>
    </source>
</evidence>
<keyword evidence="6" id="KW-0732">Signal</keyword>
<dbReference type="InterPro" id="IPR004126">
    <property type="entry name" value="PLipase_A2_inh_N"/>
</dbReference>
<proteinExistence type="inferred from homology"/>
<dbReference type="KEGG" id="nss:113421204"/>
<feature type="chain" id="PRO_5027010710" evidence="6">
    <location>
        <begin position="23"/>
        <end position="215"/>
    </location>
</feature>
<evidence type="ECO:0000256" key="5">
    <source>
        <dbReference type="ARBA" id="ARBA00023157"/>
    </source>
</evidence>
<dbReference type="PANTHER" id="PTHR20914:SF9">
    <property type="entry name" value="COILED, ISOFORM A"/>
    <property type="match status" value="1"/>
</dbReference>
<feature type="domain" description="UPAR/Ly6" evidence="7">
    <location>
        <begin position="124"/>
        <end position="214"/>
    </location>
</feature>
<evidence type="ECO:0000256" key="2">
    <source>
        <dbReference type="ARBA" id="ARBA00006570"/>
    </source>
</evidence>
<dbReference type="Pfam" id="PF00021">
    <property type="entry name" value="UPAR_LY6"/>
    <property type="match status" value="1"/>
</dbReference>
<evidence type="ECO:0000256" key="3">
    <source>
        <dbReference type="ARBA" id="ARBA00022525"/>
    </source>
</evidence>
<dbReference type="InterPro" id="IPR045860">
    <property type="entry name" value="Snake_toxin-like_sf"/>
</dbReference>
<dbReference type="InterPro" id="IPR016054">
    <property type="entry name" value="LY6_UPA_recep-like"/>
</dbReference>
<keyword evidence="8" id="KW-1185">Reference proteome</keyword>
<dbReference type="InterPro" id="IPR050918">
    <property type="entry name" value="CNF-like_PLA2_Inhibitor"/>
</dbReference>
<organism evidence="8 9">
    <name type="scientific">Notechis scutatus</name>
    <name type="common">mainland tiger snake</name>
    <dbReference type="NCBI Taxonomy" id="8663"/>
    <lineage>
        <taxon>Eukaryota</taxon>
        <taxon>Metazoa</taxon>
        <taxon>Chordata</taxon>
        <taxon>Craniata</taxon>
        <taxon>Vertebrata</taxon>
        <taxon>Euteleostomi</taxon>
        <taxon>Lepidosauria</taxon>
        <taxon>Squamata</taxon>
        <taxon>Bifurcata</taxon>
        <taxon>Unidentata</taxon>
        <taxon>Episquamata</taxon>
        <taxon>Toxicofera</taxon>
        <taxon>Serpentes</taxon>
        <taxon>Colubroidea</taxon>
        <taxon>Elapidae</taxon>
        <taxon>Hydrophiinae</taxon>
        <taxon>Notechis</taxon>
    </lineage>
</organism>
<sequence>MRAAGILLVFCLFCSILSTVTSLKCQACVALGDKCEGEAVKVVECKEDEEFCSTVVTNTSAANIALNVIVKECSTREGCFEGLFSTTIVDGRFEVARANCCDTDVCNAEPLLLEKYEEFQPNGLQCPGCFALDEDHCKANQSVVCVGKEDQCLTITSSTEAFGNFTEKSTYQGCTTQNSCSFPLGFSEMGGGLIRFNVTTLECRNASSSEPDLHL</sequence>
<dbReference type="SUPFAM" id="SSF57302">
    <property type="entry name" value="Snake toxin-like"/>
    <property type="match status" value="2"/>
</dbReference>
<dbReference type="GeneID" id="113421204"/>
<dbReference type="GO" id="GO:0019834">
    <property type="term" value="F:phospholipase A2 inhibitor activity"/>
    <property type="evidence" value="ECO:0007669"/>
    <property type="project" value="UniProtKB-KW"/>
</dbReference>
<dbReference type="SMART" id="SM00134">
    <property type="entry name" value="LU"/>
    <property type="match status" value="2"/>
</dbReference>
<gene>
    <name evidence="9" type="primary">LOC113421204</name>
</gene>
<dbReference type="Pfam" id="PF02988">
    <property type="entry name" value="PLA2_inh"/>
    <property type="match status" value="1"/>
</dbReference>
<keyword evidence="3" id="KW-0964">Secreted</keyword>
<evidence type="ECO:0000256" key="1">
    <source>
        <dbReference type="ARBA" id="ARBA00004613"/>
    </source>
</evidence>
<dbReference type="PANTHER" id="PTHR20914">
    <property type="entry name" value="LY6/PLAUR DOMAIN-CONTAINING PROTEIN 8"/>
    <property type="match status" value="1"/>
</dbReference>
<keyword evidence="5" id="KW-1015">Disulfide bond</keyword>
<dbReference type="RefSeq" id="XP_026537246.1">
    <property type="nucleotide sequence ID" value="XM_026681461.1"/>
</dbReference>
<reference evidence="9" key="1">
    <citation type="submission" date="2025-08" db="UniProtKB">
        <authorList>
            <consortium name="RefSeq"/>
        </authorList>
    </citation>
    <scope>IDENTIFICATION</scope>
</reference>
<dbReference type="Proteomes" id="UP000504612">
    <property type="component" value="Unplaced"/>
</dbReference>
<accession>A0A6J1V1W8</accession>
<evidence type="ECO:0000313" key="8">
    <source>
        <dbReference type="Proteomes" id="UP000504612"/>
    </source>
</evidence>
<dbReference type="CDD" id="cd23572">
    <property type="entry name" value="TFP_LU_ECD_PINLYP_rpt2"/>
    <property type="match status" value="1"/>
</dbReference>
<evidence type="ECO:0000313" key="9">
    <source>
        <dbReference type="RefSeq" id="XP_026537246.1"/>
    </source>
</evidence>
<comment type="subcellular location">
    <subcellularLocation>
        <location evidence="1">Secreted</location>
    </subcellularLocation>
</comment>
<protein>
    <submittedName>
        <fullName evidence="9">Phospholipase A2 inhibitor and Ly6/PLAUR domain-containing protein-like</fullName>
    </submittedName>
</protein>